<organism evidence="3 4">
    <name type="scientific">Humicola insolens</name>
    <name type="common">Soft-rot fungus</name>
    <dbReference type="NCBI Taxonomy" id="85995"/>
    <lineage>
        <taxon>Eukaryota</taxon>
        <taxon>Fungi</taxon>
        <taxon>Dikarya</taxon>
        <taxon>Ascomycota</taxon>
        <taxon>Pezizomycotina</taxon>
        <taxon>Sordariomycetes</taxon>
        <taxon>Sordariomycetidae</taxon>
        <taxon>Sordariales</taxon>
        <taxon>Chaetomiaceae</taxon>
        <taxon>Mycothermus</taxon>
    </lineage>
</organism>
<evidence type="ECO:0000259" key="2">
    <source>
        <dbReference type="Pfam" id="PF14479"/>
    </source>
</evidence>
<feature type="region of interest" description="Disordered" evidence="1">
    <location>
        <begin position="650"/>
        <end position="673"/>
    </location>
</feature>
<feature type="region of interest" description="Disordered" evidence="1">
    <location>
        <begin position="814"/>
        <end position="986"/>
    </location>
</feature>
<evidence type="ECO:0000313" key="4">
    <source>
        <dbReference type="Proteomes" id="UP001583172"/>
    </source>
</evidence>
<feature type="region of interest" description="Disordered" evidence="1">
    <location>
        <begin position="244"/>
        <end position="287"/>
    </location>
</feature>
<name>A0ABR3VHF7_HUMIN</name>
<feature type="compositionally biased region" description="Basic and acidic residues" evidence="1">
    <location>
        <begin position="822"/>
        <end position="839"/>
    </location>
</feature>
<dbReference type="EMBL" id="JAZGSY010000080">
    <property type="protein sequence ID" value="KAL1841305.1"/>
    <property type="molecule type" value="Genomic_DNA"/>
</dbReference>
<dbReference type="Pfam" id="PF14479">
    <property type="entry name" value="HeLo"/>
    <property type="match status" value="1"/>
</dbReference>
<proteinExistence type="predicted"/>
<protein>
    <recommendedName>
        <fullName evidence="2">Prion-inhibition and propagation HeLo domain-containing protein</fullName>
    </recommendedName>
</protein>
<gene>
    <name evidence="3" type="ORF">VTJ49DRAFT_7250</name>
</gene>
<dbReference type="PANTHER" id="PTHR37542">
    <property type="entry name" value="HELO DOMAIN-CONTAINING PROTEIN-RELATED"/>
    <property type="match status" value="1"/>
</dbReference>
<feature type="region of interest" description="Disordered" evidence="1">
    <location>
        <begin position="705"/>
        <end position="732"/>
    </location>
</feature>
<evidence type="ECO:0000313" key="3">
    <source>
        <dbReference type="EMBL" id="KAL1841305.1"/>
    </source>
</evidence>
<dbReference type="PANTHER" id="PTHR37542:SF1">
    <property type="entry name" value="PRION-INHIBITION AND PROPAGATION HELO DOMAIN-CONTAINING PROTEIN"/>
    <property type="match status" value="1"/>
</dbReference>
<keyword evidence="4" id="KW-1185">Reference proteome</keyword>
<dbReference type="Proteomes" id="UP001583172">
    <property type="component" value="Unassembled WGS sequence"/>
</dbReference>
<reference evidence="3 4" key="1">
    <citation type="journal article" date="2024" name="Commun. Biol.">
        <title>Comparative genomic analysis of thermophilic fungi reveals convergent evolutionary adaptations and gene losses.</title>
        <authorList>
            <person name="Steindorff A.S."/>
            <person name="Aguilar-Pontes M.V."/>
            <person name="Robinson A.J."/>
            <person name="Andreopoulos B."/>
            <person name="LaButti K."/>
            <person name="Kuo A."/>
            <person name="Mondo S."/>
            <person name="Riley R."/>
            <person name="Otillar R."/>
            <person name="Haridas S."/>
            <person name="Lipzen A."/>
            <person name="Grimwood J."/>
            <person name="Schmutz J."/>
            <person name="Clum A."/>
            <person name="Reid I.D."/>
            <person name="Moisan M.C."/>
            <person name="Butler G."/>
            <person name="Nguyen T.T.M."/>
            <person name="Dewar K."/>
            <person name="Conant G."/>
            <person name="Drula E."/>
            <person name="Henrissat B."/>
            <person name="Hansel C."/>
            <person name="Singer S."/>
            <person name="Hutchinson M.I."/>
            <person name="de Vries R.P."/>
            <person name="Natvig D.O."/>
            <person name="Powell A.J."/>
            <person name="Tsang A."/>
            <person name="Grigoriev I.V."/>
        </authorList>
    </citation>
    <scope>NUCLEOTIDE SEQUENCE [LARGE SCALE GENOMIC DNA]</scope>
    <source>
        <strain evidence="3 4">CBS 620.91</strain>
    </source>
</reference>
<evidence type="ECO:0000256" key="1">
    <source>
        <dbReference type="SAM" id="MobiDB-lite"/>
    </source>
</evidence>
<dbReference type="InterPro" id="IPR029498">
    <property type="entry name" value="HeLo_dom"/>
</dbReference>
<feature type="compositionally biased region" description="Low complexity" evidence="1">
    <location>
        <begin position="912"/>
        <end position="923"/>
    </location>
</feature>
<dbReference type="InterPro" id="IPR038305">
    <property type="entry name" value="HeLo_sf"/>
</dbReference>
<feature type="domain" description="Prion-inhibition and propagation HeLo" evidence="2">
    <location>
        <begin position="5"/>
        <end position="216"/>
    </location>
</feature>
<accession>A0ABR3VHF7</accession>
<sequence>MEPAGLAIGVAGLAGLFSTCIDCFHLVQKGRYLGQDYQILETKFENQRRRLLTWGRACGLADRDHLSEDLPWDDEVRAQVEETLKQLSALFQHHDELRSRYGVSVDAPGPGKKLATAIIGKLASRLPLRESSLIKMSEVECAIPLGPFPPPRPPGRLAVRWAISDKQKFADLVQHFKDFNDDLEAMTTEPSIRQRQRDLIREEIGSIVDVEELETIEMARMGRWDAIADAASLRLCQIQDVDRESVHSAQGDEAESREEPSATIPDLPNDPDWELLDQPGSPRRTTPQDVCYQVLHRVICDGQLLATYFDEPSYRMEGGTNQQWVVIDEDQPFRDPALLHLSGKRPVHSVASYIRHNSHLSFLMFKEYTCSHDASTTRTIEPTHSCIRLLSDSLCEELNSLKLEADAPVFDPNMELLPLYDWFYHNRALVNKLLSGLTKPAKSLFGCIEDCMAPVYKKVDEAKYSSLKVLESWDYLPLLFPPDGIVVERGMDYEQLSQGQHLVTYWLEDSEEDSDEPNHFLVYMDKYTGLHRPRSMIRCVDLDPVTGWIYHEFMMDYGGDEPSYEPPWSDAFWDIASRFHEEKSRRALWVKYLLERFPDLDLGAVEQQYIDKLAAYELSMDSIRSLTRAVSFSKTFWKTLVHLARQKAEGPPLNLGEHVPRRDGTEGGQQPPTNVMATVDSALSALEKDFTVEGRKSSLRCPFAATRKPVDGSQDPADAADPTPHKSSDPICAAMLDGGASVTAPPSKCPIRFLDKHSPEEIARYVETHKHAIPRSHEVCVRRYQRDEESLRKLDAKYVSLASMVEDLSHVHRPMLPPADEEQQRDSDRATSKRVEEWTKTIVVGDPQDQDPRPIEVAVEDDAEREGRFDRPLRDVRVGESPSRPWGISVPLEAGTHRREPSRPRPVDDAVRATAGARQQQAAPGKCPVDHTRMWSGTTRQENDSHPPPPDPTRAAPNNDGPQSSDPRPAFINLPELGQQNQERQGQPQIVFNIAGPVFIGYPMEQAIEFMRQFRGQ</sequence>
<feature type="compositionally biased region" description="Basic and acidic residues" evidence="1">
    <location>
        <begin position="865"/>
        <end position="878"/>
    </location>
</feature>
<comment type="caution">
    <text evidence="3">The sequence shown here is derived from an EMBL/GenBank/DDBJ whole genome shotgun (WGS) entry which is preliminary data.</text>
</comment>
<dbReference type="Gene3D" id="1.20.120.1020">
    <property type="entry name" value="Prion-inhibition and propagation, HeLo domain"/>
    <property type="match status" value="1"/>
</dbReference>
<feature type="compositionally biased region" description="Basic and acidic residues" evidence="1">
    <location>
        <begin position="895"/>
        <end position="911"/>
    </location>
</feature>